<feature type="compositionally biased region" description="Gly residues" evidence="22">
    <location>
        <begin position="421"/>
        <end position="433"/>
    </location>
</feature>
<keyword evidence="11 23" id="KW-0472">Membrane</keyword>
<keyword evidence="4 24" id="KW-0132">Cell division</keyword>
<evidence type="ECO:0000256" key="23">
    <source>
        <dbReference type="SAM" id="Phobius"/>
    </source>
</evidence>
<feature type="transmembrane region" description="Helical" evidence="23">
    <location>
        <begin position="204"/>
        <end position="222"/>
    </location>
</feature>
<dbReference type="GO" id="GO:0071555">
    <property type="term" value="P:cell wall organization"/>
    <property type="evidence" value="ECO:0007669"/>
    <property type="project" value="UniProtKB-KW"/>
</dbReference>
<evidence type="ECO:0000256" key="13">
    <source>
        <dbReference type="ARBA" id="ARBA00023316"/>
    </source>
</evidence>
<keyword evidence="12" id="KW-0131">Cell cycle</keyword>
<organism evidence="24">
    <name type="scientific">uncultured Solirubrobacteraceae bacterium</name>
    <dbReference type="NCBI Taxonomy" id="1162706"/>
    <lineage>
        <taxon>Bacteria</taxon>
        <taxon>Bacillati</taxon>
        <taxon>Actinomycetota</taxon>
        <taxon>Thermoleophilia</taxon>
        <taxon>Solirubrobacterales</taxon>
        <taxon>Solirubrobacteraceae</taxon>
        <taxon>environmental samples</taxon>
    </lineage>
</organism>
<evidence type="ECO:0000256" key="16">
    <source>
        <dbReference type="ARBA" id="ARBA00038053"/>
    </source>
</evidence>
<protein>
    <recommendedName>
        <fullName evidence="17">Probable peptidoglycan glycosyltransferase FtsW</fullName>
        <ecNumber evidence="19">2.4.99.28</ecNumber>
    </recommendedName>
    <alternativeName>
        <fullName evidence="18">Cell division protein FtsW</fullName>
    </alternativeName>
    <alternativeName>
        <fullName evidence="15">Cell wall polymerase</fullName>
    </alternativeName>
    <alternativeName>
        <fullName evidence="14">Peptidoglycan polymerase</fullName>
    </alternativeName>
</protein>
<dbReference type="InterPro" id="IPR001182">
    <property type="entry name" value="FtsW/RodA"/>
</dbReference>
<dbReference type="GO" id="GO:0008360">
    <property type="term" value="P:regulation of cell shape"/>
    <property type="evidence" value="ECO:0007669"/>
    <property type="project" value="UniProtKB-KW"/>
</dbReference>
<feature type="transmembrane region" description="Helical" evidence="23">
    <location>
        <begin position="290"/>
        <end position="310"/>
    </location>
</feature>
<evidence type="ECO:0000256" key="22">
    <source>
        <dbReference type="SAM" id="MobiDB-lite"/>
    </source>
</evidence>
<keyword evidence="7 23" id="KW-0812">Transmembrane</keyword>
<dbReference type="GO" id="GO:0005886">
    <property type="term" value="C:plasma membrane"/>
    <property type="evidence" value="ECO:0007669"/>
    <property type="project" value="UniProtKB-SubCell"/>
</dbReference>
<dbReference type="EMBL" id="CADCVQ010000011">
    <property type="protein sequence ID" value="CAA9473405.1"/>
    <property type="molecule type" value="Genomic_DNA"/>
</dbReference>
<accession>A0A6J4RKD6</accession>
<evidence type="ECO:0000256" key="10">
    <source>
        <dbReference type="ARBA" id="ARBA00022989"/>
    </source>
</evidence>
<keyword evidence="9" id="KW-0573">Peptidoglycan synthesis</keyword>
<evidence type="ECO:0000256" key="1">
    <source>
        <dbReference type="ARBA" id="ARBA00004651"/>
    </source>
</evidence>
<dbReference type="GO" id="GO:0051301">
    <property type="term" value="P:cell division"/>
    <property type="evidence" value="ECO:0007669"/>
    <property type="project" value="UniProtKB-KW"/>
</dbReference>
<evidence type="ECO:0000313" key="24">
    <source>
        <dbReference type="EMBL" id="CAA9473405.1"/>
    </source>
</evidence>
<keyword evidence="6" id="KW-0808">Transferase</keyword>
<keyword evidence="5" id="KW-0328">Glycosyltransferase</keyword>
<feature type="transmembrane region" description="Helical" evidence="23">
    <location>
        <begin position="181"/>
        <end position="197"/>
    </location>
</feature>
<comment type="function">
    <text evidence="21">Peptidoglycan polymerase that is essential for cell division.</text>
</comment>
<keyword evidence="13" id="KW-0961">Cell wall biogenesis/degradation</keyword>
<proteinExistence type="inferred from homology"/>
<dbReference type="GO" id="GO:0009252">
    <property type="term" value="P:peptidoglycan biosynthetic process"/>
    <property type="evidence" value="ECO:0007669"/>
    <property type="project" value="UniProtKB-KW"/>
</dbReference>
<evidence type="ECO:0000256" key="4">
    <source>
        <dbReference type="ARBA" id="ARBA00022618"/>
    </source>
</evidence>
<evidence type="ECO:0000256" key="11">
    <source>
        <dbReference type="ARBA" id="ARBA00023136"/>
    </source>
</evidence>
<feature type="transmembrane region" description="Helical" evidence="23">
    <location>
        <begin position="157"/>
        <end position="175"/>
    </location>
</feature>
<dbReference type="PANTHER" id="PTHR30474:SF2">
    <property type="entry name" value="PEPTIDOGLYCAN GLYCOSYLTRANSFERASE FTSW-RELATED"/>
    <property type="match status" value="1"/>
</dbReference>
<dbReference type="GO" id="GO:0008955">
    <property type="term" value="F:peptidoglycan glycosyltransferase activity"/>
    <property type="evidence" value="ECO:0007669"/>
    <property type="project" value="UniProtKB-EC"/>
</dbReference>
<feature type="compositionally biased region" description="Basic and acidic residues" evidence="22">
    <location>
        <begin position="407"/>
        <end position="417"/>
    </location>
</feature>
<dbReference type="NCBIfam" id="TIGR02614">
    <property type="entry name" value="ftsW"/>
    <property type="match status" value="1"/>
</dbReference>
<comment type="subcellular location">
    <subcellularLocation>
        <location evidence="1">Cell membrane</location>
        <topology evidence="1">Multi-pass membrane protein</topology>
    </subcellularLocation>
</comment>
<reference evidence="24" key="1">
    <citation type="submission" date="2020-02" db="EMBL/GenBank/DDBJ databases">
        <authorList>
            <person name="Meier V. D."/>
        </authorList>
    </citation>
    <scope>NUCLEOTIDE SEQUENCE</scope>
    <source>
        <strain evidence="24">AVDCRST_MAG67</strain>
    </source>
</reference>
<dbReference type="EC" id="2.4.99.28" evidence="19"/>
<feature type="region of interest" description="Disordered" evidence="22">
    <location>
        <begin position="389"/>
        <end position="433"/>
    </location>
</feature>
<evidence type="ECO:0000256" key="21">
    <source>
        <dbReference type="ARBA" id="ARBA00049966"/>
    </source>
</evidence>
<evidence type="ECO:0000256" key="6">
    <source>
        <dbReference type="ARBA" id="ARBA00022679"/>
    </source>
</evidence>
<evidence type="ECO:0000256" key="18">
    <source>
        <dbReference type="ARBA" id="ARBA00041418"/>
    </source>
</evidence>
<evidence type="ECO:0000256" key="9">
    <source>
        <dbReference type="ARBA" id="ARBA00022984"/>
    </source>
</evidence>
<keyword evidence="8" id="KW-0133">Cell shape</keyword>
<dbReference type="GO" id="GO:0015648">
    <property type="term" value="F:lipid-linked peptidoglycan transporter activity"/>
    <property type="evidence" value="ECO:0007669"/>
    <property type="project" value="TreeGrafter"/>
</dbReference>
<evidence type="ECO:0000256" key="20">
    <source>
        <dbReference type="ARBA" id="ARBA00049902"/>
    </source>
</evidence>
<evidence type="ECO:0000256" key="3">
    <source>
        <dbReference type="ARBA" id="ARBA00022475"/>
    </source>
</evidence>
<dbReference type="PANTHER" id="PTHR30474">
    <property type="entry name" value="CELL CYCLE PROTEIN"/>
    <property type="match status" value="1"/>
</dbReference>
<evidence type="ECO:0000256" key="2">
    <source>
        <dbReference type="ARBA" id="ARBA00004752"/>
    </source>
</evidence>
<keyword evidence="3" id="KW-1003">Cell membrane</keyword>
<comment type="catalytic activity">
    <reaction evidence="20">
        <text>[GlcNAc-(1-&gt;4)-Mur2Ac(oyl-L-Ala-gamma-D-Glu-L-Lys-D-Ala-D-Ala)](n)-di-trans,octa-cis-undecaprenyl diphosphate + beta-D-GlcNAc-(1-&gt;4)-Mur2Ac(oyl-L-Ala-gamma-D-Glu-L-Lys-D-Ala-D-Ala)-di-trans,octa-cis-undecaprenyl diphosphate = [GlcNAc-(1-&gt;4)-Mur2Ac(oyl-L-Ala-gamma-D-Glu-L-Lys-D-Ala-D-Ala)](n+1)-di-trans,octa-cis-undecaprenyl diphosphate + di-trans,octa-cis-undecaprenyl diphosphate + H(+)</text>
        <dbReference type="Rhea" id="RHEA:23708"/>
        <dbReference type="Rhea" id="RHEA-COMP:9602"/>
        <dbReference type="Rhea" id="RHEA-COMP:9603"/>
        <dbReference type="ChEBI" id="CHEBI:15378"/>
        <dbReference type="ChEBI" id="CHEBI:58405"/>
        <dbReference type="ChEBI" id="CHEBI:60033"/>
        <dbReference type="ChEBI" id="CHEBI:78435"/>
        <dbReference type="EC" id="2.4.99.28"/>
    </reaction>
</comment>
<evidence type="ECO:0000256" key="8">
    <source>
        <dbReference type="ARBA" id="ARBA00022960"/>
    </source>
</evidence>
<dbReference type="InterPro" id="IPR013437">
    <property type="entry name" value="FtsW"/>
</dbReference>
<feature type="transmembrane region" description="Helical" evidence="23">
    <location>
        <begin position="61"/>
        <end position="81"/>
    </location>
</feature>
<keyword evidence="10 23" id="KW-1133">Transmembrane helix</keyword>
<feature type="transmembrane region" description="Helical" evidence="23">
    <location>
        <begin position="93"/>
        <end position="113"/>
    </location>
</feature>
<feature type="transmembrane region" description="Helical" evidence="23">
    <location>
        <begin position="353"/>
        <end position="375"/>
    </location>
</feature>
<comment type="pathway">
    <text evidence="2">Cell wall biogenesis; peptidoglycan biosynthesis.</text>
</comment>
<gene>
    <name evidence="24" type="ORF">AVDCRST_MAG67-195</name>
</gene>
<dbReference type="GO" id="GO:0032153">
    <property type="term" value="C:cell division site"/>
    <property type="evidence" value="ECO:0007669"/>
    <property type="project" value="TreeGrafter"/>
</dbReference>
<evidence type="ECO:0000256" key="14">
    <source>
        <dbReference type="ARBA" id="ARBA00032370"/>
    </source>
</evidence>
<sequence length="433" mass="44385">MAPAARPMSVSAVPKSRRKPKPVEYNILFTATLCLLAAGAVMVYSASSARTLLEGQGDGTVYLVKYLGFGAVGLVVMQLLARGGLELLPRVTPALLGFSFVLLVAVKIPGIGIEVNGARRWLGVGPVQFQPSELMKLALVLYAAGLLATTPGRLKTVKGVTGPLLLVAAAAMALIATQPDLGTSLVIAFTLGALLLVAGIPLGLIGKIAAIGVVLVMLFILIEPYRAARLTAFINPWAHADSIGFQSVQGQIALGSGGFFGVGLGESVQKVFYLPEAHTDFILAVIGEELGIAGVCGLLFLYGLIGYAGLRTAKTAATRYAQLLAAGLTALIMCQALLNIFAVLGIAPLTGVPLPFISSGSSSLLVLLATMGLLLNIAARSTSHLVALPGEPAGRREDAQGSGGAESVDRSGRDGRPRRSGAGGGRAAEGGGR</sequence>
<feature type="transmembrane region" description="Helical" evidence="23">
    <location>
        <begin position="322"/>
        <end position="347"/>
    </location>
</feature>
<comment type="similarity">
    <text evidence="16">Belongs to the SEDS family. FtsW subfamily.</text>
</comment>
<evidence type="ECO:0000256" key="19">
    <source>
        <dbReference type="ARBA" id="ARBA00044770"/>
    </source>
</evidence>
<evidence type="ECO:0000256" key="15">
    <source>
        <dbReference type="ARBA" id="ARBA00033270"/>
    </source>
</evidence>
<evidence type="ECO:0000256" key="17">
    <source>
        <dbReference type="ARBA" id="ARBA00041185"/>
    </source>
</evidence>
<name>A0A6J4RKD6_9ACTN</name>
<dbReference type="AlphaFoldDB" id="A0A6J4RKD6"/>
<evidence type="ECO:0000256" key="5">
    <source>
        <dbReference type="ARBA" id="ARBA00022676"/>
    </source>
</evidence>
<dbReference type="Pfam" id="PF01098">
    <property type="entry name" value="FTSW_RODA_SPOVE"/>
    <property type="match status" value="1"/>
</dbReference>
<evidence type="ECO:0000256" key="7">
    <source>
        <dbReference type="ARBA" id="ARBA00022692"/>
    </source>
</evidence>
<evidence type="ECO:0000256" key="12">
    <source>
        <dbReference type="ARBA" id="ARBA00023306"/>
    </source>
</evidence>